<evidence type="ECO:0000313" key="4">
    <source>
        <dbReference type="Proteomes" id="UP001529256"/>
    </source>
</evidence>
<reference evidence="3 4" key="2">
    <citation type="submission" date="2023-06" db="EMBL/GenBank/DDBJ databases">
        <title>Identification and characterization of horizontal gene transfer across gut microbiota members of farm animals based on homology search.</title>
        <authorList>
            <person name="Schwarzerova J."/>
            <person name="Nykrynova M."/>
            <person name="Jureckova K."/>
            <person name="Cejkova D."/>
            <person name="Rychlik I."/>
        </authorList>
    </citation>
    <scope>NUCLEOTIDE SEQUENCE [LARGE SCALE GENOMIC DNA]</scope>
    <source>
        <strain evidence="3 4">153_Feed</strain>
    </source>
</reference>
<reference evidence="4" key="1">
    <citation type="submission" date="2023-06" db="EMBL/GenBank/DDBJ databases">
        <title>Identification and characterization of horizontal gene transfer across gut microbiota members of farm animals based on homology search.</title>
        <authorList>
            <person name="Zeman M."/>
            <person name="Kubasova T."/>
            <person name="Jahodarova E."/>
            <person name="Nykrynova M."/>
            <person name="Rychlik I."/>
        </authorList>
    </citation>
    <scope>NUCLEOTIDE SEQUENCE [LARGE SCALE GENOMIC DNA]</scope>
    <source>
        <strain evidence="4">153_Feed</strain>
    </source>
</reference>
<dbReference type="Gene3D" id="3.40.1620.10">
    <property type="entry name" value="YefM-like domain"/>
    <property type="match status" value="1"/>
</dbReference>
<dbReference type="RefSeq" id="WP_289510195.1">
    <property type="nucleotide sequence ID" value="NZ_JAUDEA010000001.1"/>
</dbReference>
<evidence type="ECO:0000256" key="2">
    <source>
        <dbReference type="RuleBase" id="RU362080"/>
    </source>
</evidence>
<evidence type="ECO:0000256" key="1">
    <source>
        <dbReference type="ARBA" id="ARBA00009981"/>
    </source>
</evidence>
<comment type="function">
    <text evidence="2">Antitoxin component of a type II toxin-antitoxin (TA) system.</text>
</comment>
<dbReference type="EMBL" id="JAUDEA010000001">
    <property type="protein sequence ID" value="MDM8270086.1"/>
    <property type="molecule type" value="Genomic_DNA"/>
</dbReference>
<dbReference type="InterPro" id="IPR006442">
    <property type="entry name" value="Antitoxin_Phd/YefM"/>
</dbReference>
<reference evidence="3 4" key="3">
    <citation type="submission" date="2023-06" db="EMBL/GenBank/DDBJ databases">
        <authorList>
            <person name="Zeman M."/>
            <person name="Kubasova T."/>
            <person name="Jahodarova E."/>
            <person name="Nykrynova M."/>
            <person name="Rychlik I."/>
        </authorList>
    </citation>
    <scope>NUCLEOTIDE SEQUENCE [LARGE SCALE GENOMIC DNA]</scope>
    <source>
        <strain evidence="3 4">153_Feed</strain>
    </source>
</reference>
<protein>
    <recommendedName>
        <fullName evidence="2">Antitoxin</fullName>
    </recommendedName>
</protein>
<comment type="similarity">
    <text evidence="1 2">Belongs to the phD/YefM antitoxin family.</text>
</comment>
<name>A0ABT7V0U6_9ACTN</name>
<evidence type="ECO:0000313" key="3">
    <source>
        <dbReference type="EMBL" id="MDM8270086.1"/>
    </source>
</evidence>
<dbReference type="Proteomes" id="UP001529256">
    <property type="component" value="Unassembled WGS sequence"/>
</dbReference>
<dbReference type="InterPro" id="IPR036165">
    <property type="entry name" value="YefM-like_sf"/>
</dbReference>
<dbReference type="Pfam" id="PF02604">
    <property type="entry name" value="PhdYeFM_antitox"/>
    <property type="match status" value="1"/>
</dbReference>
<sequence>MAICVPVRDMKDTAAFAKLVRESSEPITVTKNGYSEFVVMRAEDYDLMREEVAKARLLRVLADADRSYEEGDFADGPAFVSSVRERYGL</sequence>
<gene>
    <name evidence="3" type="ORF">QUW25_00075</name>
</gene>
<accession>A0ABT7V0U6</accession>
<comment type="caution">
    <text evidence="3">The sequence shown here is derived from an EMBL/GenBank/DDBJ whole genome shotgun (WGS) entry which is preliminary data.</text>
</comment>
<keyword evidence="4" id="KW-1185">Reference proteome</keyword>
<proteinExistence type="inferred from homology"/>
<organism evidence="3 4">
    <name type="scientific">Thermophilibacter provencensis</name>
    <dbReference type="NCBI Taxonomy" id="1852386"/>
    <lineage>
        <taxon>Bacteria</taxon>
        <taxon>Bacillati</taxon>
        <taxon>Actinomycetota</taxon>
        <taxon>Coriobacteriia</taxon>
        <taxon>Coriobacteriales</taxon>
        <taxon>Atopobiaceae</taxon>
        <taxon>Thermophilibacter</taxon>
    </lineage>
</organism>
<dbReference type="SUPFAM" id="SSF143120">
    <property type="entry name" value="YefM-like"/>
    <property type="match status" value="1"/>
</dbReference>
<dbReference type="NCBIfam" id="TIGR01552">
    <property type="entry name" value="phd_fam"/>
    <property type="match status" value="1"/>
</dbReference>